<dbReference type="EMBL" id="KP867045">
    <property type="protein sequence ID" value="ALL53600.1"/>
    <property type="molecule type" value="Genomic_DNA"/>
</dbReference>
<accession>A0A141GNH2</accession>
<proteinExistence type="predicted"/>
<organism evidence="1">
    <name type="scientific">uncultured firmicutes bacterium contig_61</name>
    <dbReference type="NCBI Taxonomy" id="1643555"/>
    <lineage>
        <taxon>Bacteria</taxon>
        <taxon>Bacillati</taxon>
        <taxon>Bacillota</taxon>
        <taxon>environmental samples</taxon>
    </lineage>
</organism>
<dbReference type="AlphaFoldDB" id="A0A141GNH2"/>
<reference evidence="1" key="1">
    <citation type="submission" date="2015-02" db="EMBL/GenBank/DDBJ databases">
        <authorList>
            <person name="Chooi Y.-H."/>
        </authorList>
    </citation>
    <scope>NUCLEOTIDE SEQUENCE</scope>
</reference>
<protein>
    <submittedName>
        <fullName evidence="1">Uncharacterized protein</fullName>
    </submittedName>
</protein>
<name>A0A141GNH2_9FIRM</name>
<sequence>MKVKLICHHEAGYSLGYAYYLSFIYSSQQTIIRMLDYAAKSYQGVLEAMEIRVYKGNSCYSI</sequence>
<evidence type="ECO:0000313" key="1">
    <source>
        <dbReference type="EMBL" id="ALL53600.1"/>
    </source>
</evidence>